<accession>A0A1J8Q1K6</accession>
<protein>
    <submittedName>
        <fullName evidence="3">Uncharacterized protein</fullName>
    </submittedName>
</protein>
<name>A0A1J8Q1K6_9AGAM</name>
<sequence>MHGLVSLWRVNVFGVAILTYTGKRIIDNVLKAHLVDPLPCDAKLFALWDCSHSHTMLDLEHYNCNAWRVPSKVQSGLAKKIKSLGKRLNTSLVRDSSQGRRSSTKEDCQARTRSSKINSMHLPDLYRVSSPDSYLARCTPDCPMTLPEMQVKAHIVSLSACRDNELAYDDNATGETVTKFFIEHLERNPNTTYRDLLSFIQQRVDAITCGRTRAKKSTSDYPHHLQKLSENEVEIENWHKCERHDHSNDENDTSILNSQQPSYSSHYRLDMSQVVDI</sequence>
<dbReference type="GO" id="GO:0004197">
    <property type="term" value="F:cysteine-type endopeptidase activity"/>
    <property type="evidence" value="ECO:0007669"/>
    <property type="project" value="TreeGrafter"/>
</dbReference>
<dbReference type="EMBL" id="LVVM01006608">
    <property type="protein sequence ID" value="OJA07617.1"/>
    <property type="molecule type" value="Genomic_DNA"/>
</dbReference>
<organism evidence="3 4">
    <name type="scientific">Rhizopogon vesiculosus</name>
    <dbReference type="NCBI Taxonomy" id="180088"/>
    <lineage>
        <taxon>Eukaryota</taxon>
        <taxon>Fungi</taxon>
        <taxon>Dikarya</taxon>
        <taxon>Basidiomycota</taxon>
        <taxon>Agaricomycotina</taxon>
        <taxon>Agaricomycetes</taxon>
        <taxon>Agaricomycetidae</taxon>
        <taxon>Boletales</taxon>
        <taxon>Suillineae</taxon>
        <taxon>Rhizopogonaceae</taxon>
        <taxon>Rhizopogon</taxon>
    </lineage>
</organism>
<dbReference type="InterPro" id="IPR050452">
    <property type="entry name" value="Metacaspase"/>
</dbReference>
<comment type="similarity">
    <text evidence="1">Belongs to the peptidase C14B family.</text>
</comment>
<evidence type="ECO:0000256" key="1">
    <source>
        <dbReference type="ARBA" id="ARBA00009005"/>
    </source>
</evidence>
<dbReference type="Proteomes" id="UP000183567">
    <property type="component" value="Unassembled WGS sequence"/>
</dbReference>
<evidence type="ECO:0000313" key="3">
    <source>
        <dbReference type="EMBL" id="OJA07617.1"/>
    </source>
</evidence>
<dbReference type="PANTHER" id="PTHR48104">
    <property type="entry name" value="METACASPASE-4"/>
    <property type="match status" value="1"/>
</dbReference>
<dbReference type="Gene3D" id="3.40.50.12660">
    <property type="match status" value="2"/>
</dbReference>
<dbReference type="OrthoDB" id="3223806at2759"/>
<dbReference type="PANTHER" id="PTHR48104:SF30">
    <property type="entry name" value="METACASPASE-1"/>
    <property type="match status" value="1"/>
</dbReference>
<gene>
    <name evidence="3" type="ORF">AZE42_10312</name>
</gene>
<comment type="caution">
    <text evidence="3">The sequence shown here is derived from an EMBL/GenBank/DDBJ whole genome shotgun (WGS) entry which is preliminary data.</text>
</comment>
<feature type="compositionally biased region" description="Polar residues" evidence="2">
    <location>
        <begin position="253"/>
        <end position="265"/>
    </location>
</feature>
<dbReference type="GO" id="GO:0005737">
    <property type="term" value="C:cytoplasm"/>
    <property type="evidence" value="ECO:0007669"/>
    <property type="project" value="TreeGrafter"/>
</dbReference>
<evidence type="ECO:0000256" key="2">
    <source>
        <dbReference type="SAM" id="MobiDB-lite"/>
    </source>
</evidence>
<evidence type="ECO:0000313" key="4">
    <source>
        <dbReference type="Proteomes" id="UP000183567"/>
    </source>
</evidence>
<dbReference type="GO" id="GO:0006508">
    <property type="term" value="P:proteolysis"/>
    <property type="evidence" value="ECO:0007669"/>
    <property type="project" value="TreeGrafter"/>
</dbReference>
<proteinExistence type="inferred from homology"/>
<feature type="region of interest" description="Disordered" evidence="2">
    <location>
        <begin position="92"/>
        <end position="113"/>
    </location>
</feature>
<feature type="compositionally biased region" description="Polar residues" evidence="2">
    <location>
        <begin position="92"/>
        <end position="101"/>
    </location>
</feature>
<feature type="region of interest" description="Disordered" evidence="2">
    <location>
        <begin position="244"/>
        <end position="277"/>
    </location>
</feature>
<dbReference type="AlphaFoldDB" id="A0A1J8Q1K6"/>
<keyword evidence="4" id="KW-1185">Reference proteome</keyword>
<reference evidence="3 4" key="1">
    <citation type="submission" date="2016-03" db="EMBL/GenBank/DDBJ databases">
        <title>Comparative genomics of the ectomycorrhizal sister species Rhizopogon vinicolor and Rhizopogon vesiculosus (Basidiomycota: Boletales) reveals a divergence of the mating type B locus.</title>
        <authorList>
            <person name="Mujic A.B."/>
            <person name="Kuo A."/>
            <person name="Tritt A."/>
            <person name="Lipzen A."/>
            <person name="Chen C."/>
            <person name="Johnson J."/>
            <person name="Sharma A."/>
            <person name="Barry K."/>
            <person name="Grigoriev I.V."/>
            <person name="Spatafora J.W."/>
        </authorList>
    </citation>
    <scope>NUCLEOTIDE SEQUENCE [LARGE SCALE GENOMIC DNA]</scope>
    <source>
        <strain evidence="3 4">AM-OR11-056</strain>
    </source>
</reference>